<accession>A0ABU6TPU9</accession>
<name>A0ABU6TPU9_9FABA</name>
<proteinExistence type="predicted"/>
<organism evidence="2 3">
    <name type="scientific">Stylosanthes scabra</name>
    <dbReference type="NCBI Taxonomy" id="79078"/>
    <lineage>
        <taxon>Eukaryota</taxon>
        <taxon>Viridiplantae</taxon>
        <taxon>Streptophyta</taxon>
        <taxon>Embryophyta</taxon>
        <taxon>Tracheophyta</taxon>
        <taxon>Spermatophyta</taxon>
        <taxon>Magnoliopsida</taxon>
        <taxon>eudicotyledons</taxon>
        <taxon>Gunneridae</taxon>
        <taxon>Pentapetalae</taxon>
        <taxon>rosids</taxon>
        <taxon>fabids</taxon>
        <taxon>Fabales</taxon>
        <taxon>Fabaceae</taxon>
        <taxon>Papilionoideae</taxon>
        <taxon>50 kb inversion clade</taxon>
        <taxon>dalbergioids sensu lato</taxon>
        <taxon>Dalbergieae</taxon>
        <taxon>Pterocarpus clade</taxon>
        <taxon>Stylosanthes</taxon>
    </lineage>
</organism>
<comment type="caution">
    <text evidence="2">The sequence shown here is derived from an EMBL/GenBank/DDBJ whole genome shotgun (WGS) entry which is preliminary data.</text>
</comment>
<sequence length="146" mass="15992">PHIKNPKNTTLLDTHSHSHFSVSLTQANDATRHSPTPSPTPLSQSHFRNTHSPSRPHRPVRPCQRRRGDNSPLHHPWLTDTQPCRTQDSWAASPLVAAPPWPCPVCPCITTTSPLRRPAVSRSLVAVNCSLFAAPTRPATSKSASL</sequence>
<dbReference type="Proteomes" id="UP001341840">
    <property type="component" value="Unassembled WGS sequence"/>
</dbReference>
<protein>
    <recommendedName>
        <fullName evidence="4">Histone 3</fullName>
    </recommendedName>
</protein>
<feature type="region of interest" description="Disordered" evidence="1">
    <location>
        <begin position="26"/>
        <end position="77"/>
    </location>
</feature>
<evidence type="ECO:0008006" key="4">
    <source>
        <dbReference type="Google" id="ProtNLM"/>
    </source>
</evidence>
<evidence type="ECO:0000313" key="3">
    <source>
        <dbReference type="Proteomes" id="UP001341840"/>
    </source>
</evidence>
<feature type="non-terminal residue" evidence="2">
    <location>
        <position position="1"/>
    </location>
</feature>
<keyword evidence="3" id="KW-1185">Reference proteome</keyword>
<reference evidence="2 3" key="1">
    <citation type="journal article" date="2023" name="Plants (Basel)">
        <title>Bridging the Gap: Combining Genomics and Transcriptomics Approaches to Understand Stylosanthes scabra, an Orphan Legume from the Brazilian Caatinga.</title>
        <authorList>
            <person name="Ferreira-Neto J.R.C."/>
            <person name="da Silva M.D."/>
            <person name="Binneck E."/>
            <person name="de Melo N.F."/>
            <person name="da Silva R.H."/>
            <person name="de Melo A.L.T.M."/>
            <person name="Pandolfi V."/>
            <person name="Bustamante F.O."/>
            <person name="Brasileiro-Vidal A.C."/>
            <person name="Benko-Iseppon A.M."/>
        </authorList>
    </citation>
    <scope>NUCLEOTIDE SEQUENCE [LARGE SCALE GENOMIC DNA]</scope>
    <source>
        <tissue evidence="2">Leaves</tissue>
    </source>
</reference>
<evidence type="ECO:0000256" key="1">
    <source>
        <dbReference type="SAM" id="MobiDB-lite"/>
    </source>
</evidence>
<gene>
    <name evidence="2" type="ORF">PIB30_076615</name>
</gene>
<evidence type="ECO:0000313" key="2">
    <source>
        <dbReference type="EMBL" id="MED6150856.1"/>
    </source>
</evidence>
<dbReference type="EMBL" id="JASCZI010091629">
    <property type="protein sequence ID" value="MED6150856.1"/>
    <property type="molecule type" value="Genomic_DNA"/>
</dbReference>
<feature type="compositionally biased region" description="Basic residues" evidence="1">
    <location>
        <begin position="54"/>
        <end position="65"/>
    </location>
</feature>